<sequence length="76" mass="8525">MLTTPLRMAQGIVREVDPRGGNPSKTEVTVVTGKVVPPTCAPGRKIKITEPTSTRSKPQWVALIRRLLHQNRELRR</sequence>
<name>A0A494Y2M8_9BACL</name>
<dbReference type="EMBL" id="RBZM01000003">
    <property type="protein sequence ID" value="RKP56250.1"/>
    <property type="molecule type" value="Genomic_DNA"/>
</dbReference>
<protein>
    <submittedName>
        <fullName evidence="1">Uncharacterized protein</fullName>
    </submittedName>
</protein>
<organism evidence="1 2">
    <name type="scientific">Cohnella endophytica</name>
    <dbReference type="NCBI Taxonomy" id="2419778"/>
    <lineage>
        <taxon>Bacteria</taxon>
        <taxon>Bacillati</taxon>
        <taxon>Bacillota</taxon>
        <taxon>Bacilli</taxon>
        <taxon>Bacillales</taxon>
        <taxon>Paenibacillaceae</taxon>
        <taxon>Cohnella</taxon>
    </lineage>
</organism>
<dbReference type="Proteomes" id="UP000282076">
    <property type="component" value="Unassembled WGS sequence"/>
</dbReference>
<gene>
    <name evidence="1" type="ORF">D7Z26_06330</name>
</gene>
<keyword evidence="2" id="KW-1185">Reference proteome</keyword>
<reference evidence="1 2" key="1">
    <citation type="submission" date="2018-10" db="EMBL/GenBank/DDBJ databases">
        <title>Cohnella sp. M2MS4P-1, whole genome shotgun sequence.</title>
        <authorList>
            <person name="Tuo L."/>
        </authorList>
    </citation>
    <scope>NUCLEOTIDE SEQUENCE [LARGE SCALE GENOMIC DNA]</scope>
    <source>
        <strain evidence="1 2">M2MS4P-1</strain>
    </source>
</reference>
<proteinExistence type="predicted"/>
<accession>A0A494Y2M8</accession>
<evidence type="ECO:0000313" key="1">
    <source>
        <dbReference type="EMBL" id="RKP56250.1"/>
    </source>
</evidence>
<comment type="caution">
    <text evidence="1">The sequence shown here is derived from an EMBL/GenBank/DDBJ whole genome shotgun (WGS) entry which is preliminary data.</text>
</comment>
<evidence type="ECO:0000313" key="2">
    <source>
        <dbReference type="Proteomes" id="UP000282076"/>
    </source>
</evidence>
<dbReference type="AlphaFoldDB" id="A0A494Y2M8"/>